<accession>A0A5E4DAH4</accession>
<protein>
    <recommendedName>
        <fullName evidence="1">Glycogen debranching enzyme C-terminal domain-containing protein</fullName>
    </recommendedName>
</protein>
<evidence type="ECO:0000259" key="1">
    <source>
        <dbReference type="Pfam" id="PF06202"/>
    </source>
</evidence>
<dbReference type="AlphaFoldDB" id="A0A5E4DAH4"/>
<comment type="caution">
    <text evidence="2">The sequence shown here is derived from an EMBL/GenBank/DDBJ whole genome shotgun (WGS) entry which is preliminary data.</text>
</comment>
<dbReference type="EMBL" id="CABDUW010007166">
    <property type="protein sequence ID" value="VTJ91267.1"/>
    <property type="molecule type" value="Genomic_DNA"/>
</dbReference>
<dbReference type="GO" id="GO:0004135">
    <property type="term" value="F:amylo-alpha-1,6-glucosidase activity"/>
    <property type="evidence" value="ECO:0007669"/>
    <property type="project" value="InterPro"/>
</dbReference>
<dbReference type="PANTHER" id="PTHR10569">
    <property type="entry name" value="GLYCOGEN DEBRANCHING ENZYME"/>
    <property type="match status" value="1"/>
</dbReference>
<organism evidence="2 3">
    <name type="scientific">Marmota monax</name>
    <name type="common">Woodchuck</name>
    <dbReference type="NCBI Taxonomy" id="9995"/>
    <lineage>
        <taxon>Eukaryota</taxon>
        <taxon>Metazoa</taxon>
        <taxon>Chordata</taxon>
        <taxon>Craniata</taxon>
        <taxon>Vertebrata</taxon>
        <taxon>Euteleostomi</taxon>
        <taxon>Mammalia</taxon>
        <taxon>Eutheria</taxon>
        <taxon>Euarchontoglires</taxon>
        <taxon>Glires</taxon>
        <taxon>Rodentia</taxon>
        <taxon>Sciuromorpha</taxon>
        <taxon>Sciuridae</taxon>
        <taxon>Xerinae</taxon>
        <taxon>Marmotini</taxon>
        <taxon>Marmota</taxon>
    </lineage>
</organism>
<dbReference type="InterPro" id="IPR032790">
    <property type="entry name" value="GDE_C"/>
</dbReference>
<reference evidence="2" key="1">
    <citation type="submission" date="2019-04" db="EMBL/GenBank/DDBJ databases">
        <authorList>
            <person name="Alioto T."/>
            <person name="Alioto T."/>
        </authorList>
    </citation>
    <scope>NUCLEOTIDE SEQUENCE [LARGE SCALE GENOMIC DNA]</scope>
</reference>
<name>A0A5E4DAH4_MARMO</name>
<evidence type="ECO:0000313" key="2">
    <source>
        <dbReference type="EMBL" id="VTJ91267.1"/>
    </source>
</evidence>
<proteinExistence type="predicted"/>
<sequence length="140" mass="16145">MTFHHFPGKVVTVSYEEWNKKIQDNFEKLFHVSEDASDSNEKHPNLVHKGGIYKDSYGSSSSWCDYQLRPNFTITMVVATELFTTEKVWRALEITEKKLLGPICMKTLDPDDMVYCGIYDNALENDNTMLLEVSIITKDL</sequence>
<feature type="domain" description="Glycogen debranching enzyme C-terminal" evidence="1">
    <location>
        <begin position="12"/>
        <end position="128"/>
    </location>
</feature>
<dbReference type="PANTHER" id="PTHR10569:SF2">
    <property type="entry name" value="GLYCOGEN DEBRANCHING ENZYME"/>
    <property type="match status" value="1"/>
</dbReference>
<keyword evidence="3" id="KW-1185">Reference proteome</keyword>
<dbReference type="InterPro" id="IPR010401">
    <property type="entry name" value="AGL/Gdb1"/>
</dbReference>
<dbReference type="InterPro" id="IPR008928">
    <property type="entry name" value="6-hairpin_glycosidase_sf"/>
</dbReference>
<dbReference type="GO" id="GO:0004134">
    <property type="term" value="F:4-alpha-glucanotransferase activity"/>
    <property type="evidence" value="ECO:0007669"/>
    <property type="project" value="InterPro"/>
</dbReference>
<dbReference type="Proteomes" id="UP000335636">
    <property type="component" value="Unassembled WGS sequence"/>
</dbReference>
<dbReference type="SUPFAM" id="SSF48208">
    <property type="entry name" value="Six-hairpin glycosidases"/>
    <property type="match status" value="1"/>
</dbReference>
<dbReference type="Pfam" id="PF06202">
    <property type="entry name" value="GDE_C"/>
    <property type="match status" value="1"/>
</dbReference>
<dbReference type="GO" id="GO:0005980">
    <property type="term" value="P:glycogen catabolic process"/>
    <property type="evidence" value="ECO:0007669"/>
    <property type="project" value="InterPro"/>
</dbReference>
<gene>
    <name evidence="2" type="ORF">MONAX_5E004261</name>
</gene>
<evidence type="ECO:0000313" key="3">
    <source>
        <dbReference type="Proteomes" id="UP000335636"/>
    </source>
</evidence>
<feature type="non-terminal residue" evidence="2">
    <location>
        <position position="140"/>
    </location>
</feature>